<dbReference type="PROSITE" id="PS50097">
    <property type="entry name" value="BTB"/>
    <property type="match status" value="1"/>
</dbReference>
<dbReference type="InterPro" id="IPR011333">
    <property type="entry name" value="SKP1/BTB/POZ_sf"/>
</dbReference>
<comment type="caution">
    <text evidence="3">The sequence shown here is derived from an EMBL/GenBank/DDBJ whole genome shotgun (WGS) entry which is preliminary data.</text>
</comment>
<dbReference type="Gene3D" id="3.30.710.10">
    <property type="entry name" value="Potassium Channel Kv1.1, Chain A"/>
    <property type="match status" value="1"/>
</dbReference>
<feature type="compositionally biased region" description="Basic and acidic residues" evidence="1">
    <location>
        <begin position="210"/>
        <end position="228"/>
    </location>
</feature>
<dbReference type="Pfam" id="PF00651">
    <property type="entry name" value="BTB"/>
    <property type="match status" value="1"/>
</dbReference>
<dbReference type="OrthoDB" id="194443at2759"/>
<dbReference type="PANTHER" id="PTHR47843:SF2">
    <property type="entry name" value="BTB DOMAIN-CONTAINING PROTEIN"/>
    <property type="match status" value="1"/>
</dbReference>
<feature type="domain" description="BTB" evidence="2">
    <location>
        <begin position="15"/>
        <end position="84"/>
    </location>
</feature>
<dbReference type="SMART" id="SM00225">
    <property type="entry name" value="BTB"/>
    <property type="match status" value="1"/>
</dbReference>
<proteinExistence type="predicted"/>
<dbReference type="SUPFAM" id="SSF54695">
    <property type="entry name" value="POZ domain"/>
    <property type="match status" value="1"/>
</dbReference>
<reference evidence="3" key="1">
    <citation type="journal article" date="2020" name="Stud. Mycol.">
        <title>101 Dothideomycetes genomes: a test case for predicting lifestyles and emergence of pathogens.</title>
        <authorList>
            <person name="Haridas S."/>
            <person name="Albert R."/>
            <person name="Binder M."/>
            <person name="Bloem J."/>
            <person name="Labutti K."/>
            <person name="Salamov A."/>
            <person name="Andreopoulos B."/>
            <person name="Baker S."/>
            <person name="Barry K."/>
            <person name="Bills G."/>
            <person name="Bluhm B."/>
            <person name="Cannon C."/>
            <person name="Castanera R."/>
            <person name="Culley D."/>
            <person name="Daum C."/>
            <person name="Ezra D."/>
            <person name="Gonzalez J."/>
            <person name="Henrissat B."/>
            <person name="Kuo A."/>
            <person name="Liang C."/>
            <person name="Lipzen A."/>
            <person name="Lutzoni F."/>
            <person name="Magnuson J."/>
            <person name="Mondo S."/>
            <person name="Nolan M."/>
            <person name="Ohm R."/>
            <person name="Pangilinan J."/>
            <person name="Park H.-J."/>
            <person name="Ramirez L."/>
            <person name="Alfaro M."/>
            <person name="Sun H."/>
            <person name="Tritt A."/>
            <person name="Yoshinaga Y."/>
            <person name="Zwiers L.-H."/>
            <person name="Turgeon B."/>
            <person name="Goodwin S."/>
            <person name="Spatafora J."/>
            <person name="Crous P."/>
            <person name="Grigoriev I."/>
        </authorList>
    </citation>
    <scope>NUCLEOTIDE SEQUENCE</scope>
    <source>
        <strain evidence="3">CBS 133067</strain>
    </source>
</reference>
<name>A0A9P4IK72_9PEZI</name>
<dbReference type="EMBL" id="ML978124">
    <property type="protein sequence ID" value="KAF2100834.1"/>
    <property type="molecule type" value="Genomic_DNA"/>
</dbReference>
<gene>
    <name evidence="3" type="ORF">NA57DRAFT_74433</name>
</gene>
<protein>
    <recommendedName>
        <fullName evidence="2">BTB domain-containing protein</fullName>
    </recommendedName>
</protein>
<evidence type="ECO:0000259" key="2">
    <source>
        <dbReference type="PROSITE" id="PS50097"/>
    </source>
</evidence>
<dbReference type="InterPro" id="IPR000210">
    <property type="entry name" value="BTB/POZ_dom"/>
</dbReference>
<keyword evidence="4" id="KW-1185">Reference proteome</keyword>
<feature type="region of interest" description="Disordered" evidence="1">
    <location>
        <begin position="210"/>
        <end position="239"/>
    </location>
</feature>
<accession>A0A9P4IK72</accession>
<evidence type="ECO:0000256" key="1">
    <source>
        <dbReference type="SAM" id="MobiDB-lite"/>
    </source>
</evidence>
<dbReference type="PANTHER" id="PTHR47843">
    <property type="entry name" value="BTB DOMAIN-CONTAINING PROTEIN-RELATED"/>
    <property type="match status" value="1"/>
</dbReference>
<evidence type="ECO:0000313" key="4">
    <source>
        <dbReference type="Proteomes" id="UP000799772"/>
    </source>
</evidence>
<dbReference type="CDD" id="cd18186">
    <property type="entry name" value="BTB_POZ_ZBTB_KLHL-like"/>
    <property type="match status" value="1"/>
</dbReference>
<sequence>MANYEPPHMSSIDQTIISVTVGRLQEVFNIHKALLSASSDNFAAALNGRFTEGQENAINLEDAAPETFRAYVDWLYSGSLQDSHISCVRMPHSCQHHWLSVYIFADRYIIPELKIASFDKIHKLWFLAPYSFVREAYKKLPRRSPMLKYVVDQYICQSFMFPHLPIGDKELPYAFLQQYFLTCGNKMREVHGMFATAVADVCEYHEHPTDEHRDTCRQKRERLTEGARRSSAVKGQDRG</sequence>
<dbReference type="AlphaFoldDB" id="A0A9P4IK72"/>
<dbReference type="Proteomes" id="UP000799772">
    <property type="component" value="Unassembled WGS sequence"/>
</dbReference>
<organism evidence="3 4">
    <name type="scientific">Rhizodiscina lignyota</name>
    <dbReference type="NCBI Taxonomy" id="1504668"/>
    <lineage>
        <taxon>Eukaryota</taxon>
        <taxon>Fungi</taxon>
        <taxon>Dikarya</taxon>
        <taxon>Ascomycota</taxon>
        <taxon>Pezizomycotina</taxon>
        <taxon>Dothideomycetes</taxon>
        <taxon>Pleosporomycetidae</taxon>
        <taxon>Aulographales</taxon>
        <taxon>Rhizodiscinaceae</taxon>
        <taxon>Rhizodiscina</taxon>
    </lineage>
</organism>
<evidence type="ECO:0000313" key="3">
    <source>
        <dbReference type="EMBL" id="KAF2100834.1"/>
    </source>
</evidence>